<feature type="domain" description="Malectin-like" evidence="4">
    <location>
        <begin position="31"/>
        <end position="366"/>
    </location>
</feature>
<dbReference type="GO" id="GO:0016020">
    <property type="term" value="C:membrane"/>
    <property type="evidence" value="ECO:0007669"/>
    <property type="project" value="UniProtKB-SubCell"/>
</dbReference>
<dbReference type="InterPro" id="IPR024788">
    <property type="entry name" value="Malectin-like_Carb-bd_dom"/>
</dbReference>
<dbReference type="PANTHER" id="PTHR45631:SF172">
    <property type="entry name" value="MALECTIN-LIKE DOMAIN-CONTAINING PROTEIN"/>
    <property type="match status" value="1"/>
</dbReference>
<feature type="transmembrane region" description="Helical" evidence="2">
    <location>
        <begin position="705"/>
        <end position="726"/>
    </location>
</feature>
<dbReference type="InterPro" id="IPR032675">
    <property type="entry name" value="LRR_dom_sf"/>
</dbReference>
<dbReference type="Pfam" id="PF00560">
    <property type="entry name" value="LRR_1"/>
    <property type="match status" value="2"/>
</dbReference>
<evidence type="ECO:0000256" key="2">
    <source>
        <dbReference type="SAM" id="Phobius"/>
    </source>
</evidence>
<dbReference type="Pfam" id="PF12819">
    <property type="entry name" value="Malectin_like"/>
    <property type="match status" value="1"/>
</dbReference>
<proteinExistence type="predicted"/>
<evidence type="ECO:0000256" key="1">
    <source>
        <dbReference type="ARBA" id="ARBA00004167"/>
    </source>
</evidence>
<keyword evidence="3" id="KW-0732">Signal</keyword>
<comment type="caution">
    <text evidence="5">The sequence shown here is derived from an EMBL/GenBank/DDBJ whole genome shotgun (WGS) entry which is preliminary data.</text>
</comment>
<dbReference type="Gene3D" id="2.60.120.430">
    <property type="entry name" value="Galactose-binding lectin"/>
    <property type="match status" value="1"/>
</dbReference>
<dbReference type="EMBL" id="JACXVP010000002">
    <property type="protein sequence ID" value="KAG5622542.1"/>
    <property type="molecule type" value="Genomic_DNA"/>
</dbReference>
<dbReference type="Gene3D" id="3.80.10.10">
    <property type="entry name" value="Ribonuclease Inhibitor"/>
    <property type="match status" value="1"/>
</dbReference>
<keyword evidence="6" id="KW-1185">Reference proteome</keyword>
<sequence>MLRFHCFFLFLCFCVGLQLVCSRHDPYVMRISCGARHDVHTAPTKTLWFKDFAYTGGIPFNGTSPSFIAPQLTTLRYFPLSEGPENCYNIKRVPHGHYSVRIFFGMVVEPSFDNEPLFDVSVEGTLVYTLPSGWSNHDDEQVFVETLIFLDDGTASLCFHSTGHGDPAILAIEILQVDDRTYYFGPDFGKGTIIRTVKRLSCGAQEPMFDVDYSGDHWGGDRFWSSIKTFGQNSDHRISTKNSTKSTSKAPNFYPGSIYQTALLSTDNEPELTYTVDVDPNKKYSVWLHFAEIDPSVTSAGQRVMDISINGDTVFPDVDIVKMAGGVNSALVLNTTVPISGRTLTITLQPKNGTHAIISAIEIFEVIIAESKTLLDEGFKVGKKDKSQKFVQVLCMLVPLSFYCSDYGRLEVIWTIIDTILSFFTSAVRGLQSLKNALGLPLRLGWNGDPCVPQQHPWSGADCQFDKTSNKWVIDGMYVNELTLRYTIGKAKLSVNVKCGMRWNIGTLKSKGQGLGGGQEGGCERGKKRTGLIRCGDQGHISLTRPESPCGTGEQAVSGLDNQGLRGFLPNEISRLRHLQSINLSGNSIHGPIPPALGTLEMIQDDLIPYFSKIVKDIPLVITKVDLTWDLSYNFFNGSIPESLGQLTSLRTLNLNGNSLSGRIPAALGGRLLHRAKFNFTDNAGLCGIPGLPTCGTHLTVGAKIGIGLGACVFVLLIATCITCWWKRRQNILRVQRIAGNILISKHFVDARFLTNSTATLAYARDAPYAKSRTQFNRDVQMARSYSHEHTRTAAENGPPLLT</sequence>
<dbReference type="AlphaFoldDB" id="A0A9J6ACZ0"/>
<feature type="chain" id="PRO_5039937973" description="Malectin-like domain-containing protein" evidence="3">
    <location>
        <begin position="23"/>
        <end position="803"/>
    </location>
</feature>
<keyword evidence="2" id="KW-0472">Membrane</keyword>
<keyword evidence="2" id="KW-0812">Transmembrane</keyword>
<comment type="subcellular location">
    <subcellularLocation>
        <location evidence="1">Membrane</location>
        <topology evidence="1">Single-pass membrane protein</topology>
    </subcellularLocation>
</comment>
<dbReference type="SUPFAM" id="SSF52058">
    <property type="entry name" value="L domain-like"/>
    <property type="match status" value="1"/>
</dbReference>
<dbReference type="Proteomes" id="UP000824120">
    <property type="component" value="Chromosome 2"/>
</dbReference>
<dbReference type="InterPro" id="IPR001611">
    <property type="entry name" value="Leu-rich_rpt"/>
</dbReference>
<feature type="signal peptide" evidence="3">
    <location>
        <begin position="1"/>
        <end position="22"/>
    </location>
</feature>
<name>A0A9J6ACZ0_SOLCO</name>
<evidence type="ECO:0000313" key="5">
    <source>
        <dbReference type="EMBL" id="KAG5622542.1"/>
    </source>
</evidence>
<keyword evidence="2" id="KW-1133">Transmembrane helix</keyword>
<organism evidence="5 6">
    <name type="scientific">Solanum commersonii</name>
    <name type="common">Commerson's wild potato</name>
    <name type="synonym">Commerson's nightshade</name>
    <dbReference type="NCBI Taxonomy" id="4109"/>
    <lineage>
        <taxon>Eukaryota</taxon>
        <taxon>Viridiplantae</taxon>
        <taxon>Streptophyta</taxon>
        <taxon>Embryophyta</taxon>
        <taxon>Tracheophyta</taxon>
        <taxon>Spermatophyta</taxon>
        <taxon>Magnoliopsida</taxon>
        <taxon>eudicotyledons</taxon>
        <taxon>Gunneridae</taxon>
        <taxon>Pentapetalae</taxon>
        <taxon>asterids</taxon>
        <taxon>lamiids</taxon>
        <taxon>Solanales</taxon>
        <taxon>Solanaceae</taxon>
        <taxon>Solanoideae</taxon>
        <taxon>Solaneae</taxon>
        <taxon>Solanum</taxon>
    </lineage>
</organism>
<reference evidence="5 6" key="1">
    <citation type="submission" date="2020-09" db="EMBL/GenBank/DDBJ databases">
        <title>De no assembly of potato wild relative species, Solanum commersonii.</title>
        <authorList>
            <person name="Cho K."/>
        </authorList>
    </citation>
    <scope>NUCLEOTIDE SEQUENCE [LARGE SCALE GENOMIC DNA]</scope>
    <source>
        <strain evidence="5">LZ3.2</strain>
        <tissue evidence="5">Leaf</tissue>
    </source>
</reference>
<protein>
    <recommendedName>
        <fullName evidence="4">Malectin-like domain-containing protein</fullName>
    </recommendedName>
</protein>
<evidence type="ECO:0000256" key="3">
    <source>
        <dbReference type="SAM" id="SignalP"/>
    </source>
</evidence>
<dbReference type="OrthoDB" id="1060944at2759"/>
<evidence type="ECO:0000313" key="6">
    <source>
        <dbReference type="Proteomes" id="UP000824120"/>
    </source>
</evidence>
<gene>
    <name evidence="5" type="ORF">H5410_007760</name>
</gene>
<dbReference type="PANTHER" id="PTHR45631">
    <property type="entry name" value="OS07G0107800 PROTEIN-RELATED"/>
    <property type="match status" value="1"/>
</dbReference>
<evidence type="ECO:0000259" key="4">
    <source>
        <dbReference type="Pfam" id="PF12819"/>
    </source>
</evidence>
<accession>A0A9J6ACZ0</accession>